<dbReference type="Proteomes" id="UP000472267">
    <property type="component" value="Chromosome 7"/>
</dbReference>
<dbReference type="SUPFAM" id="SSF48264">
    <property type="entry name" value="Cytochrome P450"/>
    <property type="match status" value="1"/>
</dbReference>
<keyword evidence="5 10" id="KW-0479">Metal-binding</keyword>
<accession>A0A672F6I8</accession>
<dbReference type="PANTHER" id="PTHR24300:SF327">
    <property type="entry name" value="CYTOCHROME P450 2F2-RELATED"/>
    <property type="match status" value="1"/>
</dbReference>
<evidence type="ECO:0000256" key="6">
    <source>
        <dbReference type="ARBA" id="ARBA00023002"/>
    </source>
</evidence>
<dbReference type="Pfam" id="PF00067">
    <property type="entry name" value="p450"/>
    <property type="match status" value="1"/>
</dbReference>
<comment type="similarity">
    <text evidence="3 11">Belongs to the cytochrome P450 family.</text>
</comment>
<dbReference type="GO" id="GO:0020037">
    <property type="term" value="F:heme binding"/>
    <property type="evidence" value="ECO:0007669"/>
    <property type="project" value="InterPro"/>
</dbReference>
<dbReference type="OMA" id="VMIDYGS"/>
<evidence type="ECO:0000313" key="13">
    <source>
        <dbReference type="Ensembl" id="ENSSFAP00005001067.1"/>
    </source>
</evidence>
<dbReference type="PRINTS" id="PR00385">
    <property type="entry name" value="P450"/>
</dbReference>
<dbReference type="GO" id="GO:0016712">
    <property type="term" value="F:oxidoreductase activity, acting on paired donors, with incorporation or reduction of molecular oxygen, reduced flavin or flavoprotein as one donor, and incorporation of one atom of oxygen"/>
    <property type="evidence" value="ECO:0007669"/>
    <property type="project" value="TreeGrafter"/>
</dbReference>
<dbReference type="OrthoDB" id="2789670at2759"/>
<organism evidence="13 14">
    <name type="scientific">Salarias fasciatus</name>
    <name type="common">Jewelled blenny</name>
    <name type="synonym">Blennius fasciatus</name>
    <dbReference type="NCBI Taxonomy" id="181472"/>
    <lineage>
        <taxon>Eukaryota</taxon>
        <taxon>Metazoa</taxon>
        <taxon>Chordata</taxon>
        <taxon>Craniata</taxon>
        <taxon>Vertebrata</taxon>
        <taxon>Euteleostomi</taxon>
        <taxon>Actinopterygii</taxon>
        <taxon>Neopterygii</taxon>
        <taxon>Teleostei</taxon>
        <taxon>Neoteleostei</taxon>
        <taxon>Acanthomorphata</taxon>
        <taxon>Ovalentaria</taxon>
        <taxon>Blenniimorphae</taxon>
        <taxon>Blenniiformes</taxon>
        <taxon>Blennioidei</taxon>
        <taxon>Blenniidae</taxon>
        <taxon>Salariinae</taxon>
        <taxon>Salarias</taxon>
    </lineage>
</organism>
<keyword evidence="9" id="KW-0472">Membrane</keyword>
<keyword evidence="14" id="KW-1185">Reference proteome</keyword>
<dbReference type="Gene3D" id="1.10.630.10">
    <property type="entry name" value="Cytochrome P450"/>
    <property type="match status" value="1"/>
</dbReference>
<keyword evidence="7 10" id="KW-0408">Iron</keyword>
<dbReference type="InParanoid" id="A0A672F6I8"/>
<evidence type="ECO:0000256" key="1">
    <source>
        <dbReference type="ARBA" id="ARBA00001971"/>
    </source>
</evidence>
<evidence type="ECO:0000256" key="8">
    <source>
        <dbReference type="ARBA" id="ARBA00023033"/>
    </source>
</evidence>
<reference evidence="13" key="3">
    <citation type="submission" date="2025-09" db="UniProtKB">
        <authorList>
            <consortium name="Ensembl"/>
        </authorList>
    </citation>
    <scope>IDENTIFICATION</scope>
</reference>
<dbReference type="InterPro" id="IPR050182">
    <property type="entry name" value="Cytochrome_P450_fam2"/>
</dbReference>
<evidence type="ECO:0000256" key="3">
    <source>
        <dbReference type="ARBA" id="ARBA00010617"/>
    </source>
</evidence>
<name>A0A672F6I8_SALFA</name>
<dbReference type="PANTHER" id="PTHR24300">
    <property type="entry name" value="CYTOCHROME P450 508A4-RELATED"/>
    <property type="match status" value="1"/>
</dbReference>
<dbReference type="InterPro" id="IPR001128">
    <property type="entry name" value="Cyt_P450"/>
</dbReference>
<evidence type="ECO:0000256" key="7">
    <source>
        <dbReference type="ARBA" id="ARBA00023004"/>
    </source>
</evidence>
<dbReference type="InterPro" id="IPR002401">
    <property type="entry name" value="Cyt_P450_E_grp-I"/>
</dbReference>
<dbReference type="GO" id="GO:0006082">
    <property type="term" value="P:organic acid metabolic process"/>
    <property type="evidence" value="ECO:0007669"/>
    <property type="project" value="TreeGrafter"/>
</dbReference>
<protein>
    <submittedName>
        <fullName evidence="13">Cytochrome P450 2F2-like</fullName>
    </submittedName>
</protein>
<feature type="signal peptide" evidence="12">
    <location>
        <begin position="1"/>
        <end position="24"/>
    </location>
</feature>
<dbReference type="AlphaFoldDB" id="A0A672F6I8"/>
<dbReference type="FunFam" id="1.10.630.10:FF:000004">
    <property type="entry name" value="cytochrome P450 2D15 isoform X1"/>
    <property type="match status" value="1"/>
</dbReference>
<keyword evidence="8 11" id="KW-0503">Monooxygenase</keyword>
<evidence type="ECO:0000313" key="14">
    <source>
        <dbReference type="Proteomes" id="UP000472267"/>
    </source>
</evidence>
<dbReference type="GO" id="GO:0005506">
    <property type="term" value="F:iron ion binding"/>
    <property type="evidence" value="ECO:0007669"/>
    <property type="project" value="InterPro"/>
</dbReference>
<feature type="chain" id="PRO_5025350587" evidence="12">
    <location>
        <begin position="25"/>
        <end position="488"/>
    </location>
</feature>
<keyword evidence="12" id="KW-0732">Signal</keyword>
<keyword evidence="4 10" id="KW-0349">Heme</keyword>
<comment type="cofactor">
    <cofactor evidence="1 10">
        <name>heme</name>
        <dbReference type="ChEBI" id="CHEBI:30413"/>
    </cofactor>
</comment>
<dbReference type="PRINTS" id="PR00463">
    <property type="entry name" value="EP450I"/>
</dbReference>
<dbReference type="GO" id="GO:0006805">
    <property type="term" value="P:xenobiotic metabolic process"/>
    <property type="evidence" value="ECO:0007669"/>
    <property type="project" value="TreeGrafter"/>
</dbReference>
<keyword evidence="6 11" id="KW-0560">Oxidoreductase</keyword>
<dbReference type="InterPro" id="IPR036396">
    <property type="entry name" value="Cyt_P450_sf"/>
</dbReference>
<sequence length="488" mass="55909">MFVSAVLLLLCLCFVLLQLKPRRPKNFPPGPPSLPIVGNVLQLSLRNPLNDFERLRKSYGNVYSLFIGARPVVVLSGVRAIKEALVTRGTDFAGRPQDLFVNDVTRRKGVIFVDYGCSWREHRRFALTTLKNFGMGRNSMEDRIHDELQHTVESLENGIGDTLRPQGLLHKTSFNIISQMLFATRYDHEDEILNAFVSYIKENTKIGNGPWCVIYDSFPKLRNLPLPFKKAFENFENISKVVVGLVSEHKKTRVPGEPRHFVDCYLDEMDKKRDDSSFSEEEFTTYALDLLTAGSDTVSSTLLTAFLYLMSYPHIQERCQQEVDRELGGKERVDFDDRYNMPYTQAVIHEAQRVANVAPLSIFHCTIKDTELMGYSIPKGTMIIENLTSVLNEEGQWKFPHEFSPENFLDEQGQFVQPEAFMPFSAGPRVCLGESLARMELFLILVTLLRKFKFIWPEDAGEPDFTPVYGITMTTQPYRMKVQLRSTQ</sequence>
<evidence type="ECO:0000256" key="5">
    <source>
        <dbReference type="ARBA" id="ARBA00022723"/>
    </source>
</evidence>
<dbReference type="GO" id="GO:0005737">
    <property type="term" value="C:cytoplasm"/>
    <property type="evidence" value="ECO:0007669"/>
    <property type="project" value="TreeGrafter"/>
</dbReference>
<dbReference type="Ensembl" id="ENSSFAT00005001120.1">
    <property type="protein sequence ID" value="ENSSFAP00005001067.1"/>
    <property type="gene ID" value="ENSSFAG00005000772.1"/>
</dbReference>
<reference evidence="13" key="1">
    <citation type="submission" date="2019-06" db="EMBL/GenBank/DDBJ databases">
        <authorList>
            <consortium name="Wellcome Sanger Institute Data Sharing"/>
        </authorList>
    </citation>
    <scope>NUCLEOTIDE SEQUENCE [LARGE SCALE GENOMIC DNA]</scope>
</reference>
<dbReference type="PROSITE" id="PS00086">
    <property type="entry name" value="CYTOCHROME_P450"/>
    <property type="match status" value="1"/>
</dbReference>
<evidence type="ECO:0000256" key="12">
    <source>
        <dbReference type="SAM" id="SignalP"/>
    </source>
</evidence>
<dbReference type="RefSeq" id="XP_029952737.1">
    <property type="nucleotide sequence ID" value="XM_030096877.1"/>
</dbReference>
<dbReference type="InterPro" id="IPR017972">
    <property type="entry name" value="Cyt_P450_CS"/>
</dbReference>
<evidence type="ECO:0000256" key="11">
    <source>
        <dbReference type="RuleBase" id="RU000461"/>
    </source>
</evidence>
<evidence type="ECO:0000256" key="2">
    <source>
        <dbReference type="ARBA" id="ARBA00004370"/>
    </source>
</evidence>
<feature type="binding site" description="axial binding residue" evidence="10">
    <location>
        <position position="431"/>
    </location>
    <ligand>
        <name>heme</name>
        <dbReference type="ChEBI" id="CHEBI:30413"/>
    </ligand>
    <ligandPart>
        <name>Fe</name>
        <dbReference type="ChEBI" id="CHEBI:18248"/>
    </ligandPart>
</feature>
<comment type="subcellular location">
    <subcellularLocation>
        <location evidence="2">Membrane</location>
    </subcellularLocation>
</comment>
<evidence type="ECO:0000256" key="4">
    <source>
        <dbReference type="ARBA" id="ARBA00022617"/>
    </source>
</evidence>
<evidence type="ECO:0000256" key="9">
    <source>
        <dbReference type="ARBA" id="ARBA00023136"/>
    </source>
</evidence>
<proteinExistence type="inferred from homology"/>
<gene>
    <name evidence="13" type="primary">LOC115392291</name>
</gene>
<dbReference type="GO" id="GO:0016020">
    <property type="term" value="C:membrane"/>
    <property type="evidence" value="ECO:0007669"/>
    <property type="project" value="UniProtKB-SubCell"/>
</dbReference>
<reference evidence="13" key="2">
    <citation type="submission" date="2025-08" db="UniProtKB">
        <authorList>
            <consortium name="Ensembl"/>
        </authorList>
    </citation>
    <scope>IDENTIFICATION</scope>
</reference>
<evidence type="ECO:0000256" key="10">
    <source>
        <dbReference type="PIRSR" id="PIRSR602401-1"/>
    </source>
</evidence>
<dbReference type="GeneID" id="115392291"/>